<dbReference type="SUPFAM" id="SSF56204">
    <property type="entry name" value="Hect, E3 ligase catalytic domain"/>
    <property type="match status" value="1"/>
</dbReference>
<feature type="compositionally biased region" description="Polar residues" evidence="7">
    <location>
        <begin position="42"/>
        <end position="63"/>
    </location>
</feature>
<dbReference type="SMART" id="SM00119">
    <property type="entry name" value="HECTc"/>
    <property type="match status" value="1"/>
</dbReference>
<evidence type="ECO:0000256" key="6">
    <source>
        <dbReference type="PROSITE-ProRule" id="PRU00104"/>
    </source>
</evidence>
<organism evidence="9 10">
    <name type="scientific">Nannochloropsis gaditana</name>
    <dbReference type="NCBI Taxonomy" id="72520"/>
    <lineage>
        <taxon>Eukaryota</taxon>
        <taxon>Sar</taxon>
        <taxon>Stramenopiles</taxon>
        <taxon>Ochrophyta</taxon>
        <taxon>Eustigmatophyceae</taxon>
        <taxon>Eustigmatales</taxon>
        <taxon>Monodopsidaceae</taxon>
        <taxon>Nannochloropsis</taxon>
    </lineage>
</organism>
<evidence type="ECO:0000256" key="4">
    <source>
        <dbReference type="ARBA" id="ARBA00022679"/>
    </source>
</evidence>
<comment type="catalytic activity">
    <reaction evidence="1">
        <text>S-ubiquitinyl-[E2 ubiquitin-conjugating enzyme]-L-cysteine + [acceptor protein]-L-lysine = [E2 ubiquitin-conjugating enzyme]-L-cysteine + N(6)-ubiquitinyl-[acceptor protein]-L-lysine.</text>
        <dbReference type="EC" id="2.3.2.26"/>
    </reaction>
</comment>
<dbReference type="GO" id="GO:0061630">
    <property type="term" value="F:ubiquitin protein ligase activity"/>
    <property type="evidence" value="ECO:0007669"/>
    <property type="project" value="UniProtKB-EC"/>
</dbReference>
<reference evidence="9 10" key="1">
    <citation type="journal article" date="2014" name="Mol. Plant">
        <title>Chromosome Scale Genome Assembly and Transcriptome Profiling of Nannochloropsis gaditana in Nitrogen Depletion.</title>
        <authorList>
            <person name="Corteggiani Carpinelli E."/>
            <person name="Telatin A."/>
            <person name="Vitulo N."/>
            <person name="Forcato C."/>
            <person name="D'Angelo M."/>
            <person name="Schiavon R."/>
            <person name="Vezzi A."/>
            <person name="Giacometti G.M."/>
            <person name="Morosinotto T."/>
            <person name="Valle G."/>
        </authorList>
    </citation>
    <scope>NUCLEOTIDE SEQUENCE [LARGE SCALE GENOMIC DNA]</scope>
    <source>
        <strain evidence="9 10">B-31</strain>
    </source>
</reference>
<evidence type="ECO:0000256" key="7">
    <source>
        <dbReference type="SAM" id="MobiDB-lite"/>
    </source>
</evidence>
<evidence type="ECO:0000313" key="10">
    <source>
        <dbReference type="Proteomes" id="UP000019335"/>
    </source>
</evidence>
<dbReference type="Gene3D" id="3.30.2160.10">
    <property type="entry name" value="Hect, E3 ligase catalytic domain"/>
    <property type="match status" value="1"/>
</dbReference>
<dbReference type="FunFam" id="3.90.1750.10:FF:000079">
    <property type="entry name" value="E3 ubiquitin-protein ligase"/>
    <property type="match status" value="1"/>
</dbReference>
<dbReference type="InterPro" id="IPR035983">
    <property type="entry name" value="Hect_E3_ubiquitin_ligase"/>
</dbReference>
<evidence type="ECO:0000313" key="9">
    <source>
        <dbReference type="EMBL" id="EWM28785.1"/>
    </source>
</evidence>
<feature type="region of interest" description="Disordered" evidence="7">
    <location>
        <begin position="168"/>
        <end position="203"/>
    </location>
</feature>
<evidence type="ECO:0000256" key="1">
    <source>
        <dbReference type="ARBA" id="ARBA00000885"/>
    </source>
</evidence>
<keyword evidence="5 6" id="KW-0833">Ubl conjugation pathway</keyword>
<keyword evidence="4" id="KW-0808">Transferase</keyword>
<dbReference type="GO" id="GO:0016567">
    <property type="term" value="P:protein ubiquitination"/>
    <property type="evidence" value="ECO:0007669"/>
    <property type="project" value="TreeGrafter"/>
</dbReference>
<dbReference type="Proteomes" id="UP000019335">
    <property type="component" value="Chromosome 4"/>
</dbReference>
<evidence type="ECO:0000256" key="2">
    <source>
        <dbReference type="ARBA" id="ARBA00004906"/>
    </source>
</evidence>
<dbReference type="Gene3D" id="3.30.2410.10">
    <property type="entry name" value="Hect, E3 ligase catalytic domain"/>
    <property type="match status" value="1"/>
</dbReference>
<dbReference type="Gene3D" id="3.90.1750.10">
    <property type="entry name" value="Hect, E3 ligase catalytic domains"/>
    <property type="match status" value="1"/>
</dbReference>
<evidence type="ECO:0000259" key="8">
    <source>
        <dbReference type="PROSITE" id="PS50237"/>
    </source>
</evidence>
<dbReference type="AlphaFoldDB" id="W7TNU5"/>
<feature type="compositionally biased region" description="Polar residues" evidence="7">
    <location>
        <begin position="1"/>
        <end position="17"/>
    </location>
</feature>
<dbReference type="InterPro" id="IPR000569">
    <property type="entry name" value="HECT_dom"/>
</dbReference>
<dbReference type="GO" id="GO:0005737">
    <property type="term" value="C:cytoplasm"/>
    <property type="evidence" value="ECO:0007669"/>
    <property type="project" value="UniProtKB-ARBA"/>
</dbReference>
<name>W7TNU5_9STRA</name>
<dbReference type="Pfam" id="PF00632">
    <property type="entry name" value="HECT"/>
    <property type="match status" value="1"/>
</dbReference>
<comment type="caution">
    <text evidence="9">The sequence shown here is derived from an EMBL/GenBank/DDBJ whole genome shotgun (WGS) entry which is preliminary data.</text>
</comment>
<evidence type="ECO:0000256" key="3">
    <source>
        <dbReference type="ARBA" id="ARBA00012485"/>
    </source>
</evidence>
<dbReference type="PANTHER" id="PTHR11254">
    <property type="entry name" value="HECT DOMAIN UBIQUITIN-PROTEIN LIGASE"/>
    <property type="match status" value="1"/>
</dbReference>
<dbReference type="PROSITE" id="PS50237">
    <property type="entry name" value="HECT"/>
    <property type="match status" value="1"/>
</dbReference>
<evidence type="ECO:0000256" key="5">
    <source>
        <dbReference type="ARBA" id="ARBA00022786"/>
    </source>
</evidence>
<dbReference type="CDD" id="cd00078">
    <property type="entry name" value="HECTc"/>
    <property type="match status" value="1"/>
</dbReference>
<dbReference type="FunFam" id="3.30.2410.10:FF:000009">
    <property type="entry name" value="Probable E3 ubiquitin-protein ligase HECTD2"/>
    <property type="match status" value="1"/>
</dbReference>
<comment type="pathway">
    <text evidence="2">Protein modification; protein ubiquitination.</text>
</comment>
<protein>
    <recommendedName>
        <fullName evidence="3">HECT-type E3 ubiquitin transferase</fullName>
        <ecNumber evidence="3">2.3.2.26</ecNumber>
    </recommendedName>
</protein>
<proteinExistence type="predicted"/>
<accession>W7TNU5</accession>
<dbReference type="EMBL" id="AZIL01000274">
    <property type="protein sequence ID" value="EWM28785.1"/>
    <property type="molecule type" value="Genomic_DNA"/>
</dbReference>
<dbReference type="InterPro" id="IPR050409">
    <property type="entry name" value="E3_ubiq-protein_ligase"/>
</dbReference>
<feature type="region of interest" description="Disordered" evidence="7">
    <location>
        <begin position="1"/>
        <end position="79"/>
    </location>
</feature>
<sequence>MGQDQSISNQQYPSSSYPGAGRSSGGTNGPGNRPRPTPHVSPFQQPAYNSQPGGGRTTRTVNTEPGAFEIPGHQRSTGQIRAQVRIPAGVRPGQHFAVLLEGQQVMVRCPDRASPGDLIAIEFQASTFIVQVPEGVQPGQTFDVMVRGARQRVTCPDGVRPGMQIRFSLPPASDGGGLGGAGGPGGSTGGGTGSSNTSGPSPFEKLYEVVVPQGVRPGEPFVLLADGQRVTVTCPVDARPNQKIRFKLPIVPTNEQLQAYEMRYNKDGWVRCLGQDVKFHWFRVDGSNREQGGTANAVVGGVGGSLGRPKNGKFSIENTAFVRAFKGPPQSPDLVLLPPSEVSIDTTVPGTRLNFHTLSHGAQLPFDKKIEFFREHCNSLRTPWERGHMEIRVRRAHLLADSLMAFEGISTANMRKIFRFEFLGEPGIDAGGVAREWYDQVTDALFNPDFGLFQYSGVDQMCMQISGASGLVEPQHHRYFRFLGRLLGKALLDGQIVRHHLVRPVIKHILGWPVVLADMEYLDAETLQNLGKLQEMDPSVLGDLCLDFTVTENFLGQSHTVELVPGGANLTLGPENLDKYLEANLRFRLCDRVKTQLRELLLGFYECMPEALLSIFDFQQLELLLCGMPNLDIEDWLRNTGYGGEFARLGAQHRVVQWFWEVVRNDFDQEQRARLLQFTTGTSGVPAQGFAFLQGNDGNIRKFTINSISLDQSVFPRAHTCFNRIDLPLYKTKKDLKERLSLAIQMESSGFSIE</sequence>
<dbReference type="EC" id="2.3.2.26" evidence="3"/>
<gene>
    <name evidence="9" type="ORF">Naga_100002g6</name>
</gene>
<keyword evidence="10" id="KW-1185">Reference proteome</keyword>
<dbReference type="OrthoDB" id="8068875at2759"/>
<feature type="compositionally biased region" description="Gly residues" evidence="7">
    <location>
        <begin position="174"/>
        <end position="193"/>
    </location>
</feature>
<dbReference type="GO" id="GO:0006511">
    <property type="term" value="P:ubiquitin-dependent protein catabolic process"/>
    <property type="evidence" value="ECO:0007669"/>
    <property type="project" value="TreeGrafter"/>
</dbReference>
<feature type="domain" description="HECT" evidence="8">
    <location>
        <begin position="410"/>
        <end position="754"/>
    </location>
</feature>
<feature type="active site" description="Glycyl thioester intermediate" evidence="6">
    <location>
        <position position="721"/>
    </location>
</feature>
<dbReference type="PANTHER" id="PTHR11254:SF440">
    <property type="entry name" value="E3 UBIQUITIN-PROTEIN LIGASE NEDD-4"/>
    <property type="match status" value="1"/>
</dbReference>